<organism evidence="1 2">
    <name type="scientific">Cuscuta europaea</name>
    <name type="common">European dodder</name>
    <dbReference type="NCBI Taxonomy" id="41803"/>
    <lineage>
        <taxon>Eukaryota</taxon>
        <taxon>Viridiplantae</taxon>
        <taxon>Streptophyta</taxon>
        <taxon>Embryophyta</taxon>
        <taxon>Tracheophyta</taxon>
        <taxon>Spermatophyta</taxon>
        <taxon>Magnoliopsida</taxon>
        <taxon>eudicotyledons</taxon>
        <taxon>Gunneridae</taxon>
        <taxon>Pentapetalae</taxon>
        <taxon>asterids</taxon>
        <taxon>lamiids</taxon>
        <taxon>Solanales</taxon>
        <taxon>Convolvulaceae</taxon>
        <taxon>Cuscuteae</taxon>
        <taxon>Cuscuta</taxon>
        <taxon>Cuscuta subgen. Cuscuta</taxon>
    </lineage>
</organism>
<comment type="caution">
    <text evidence="1">The sequence shown here is derived from an EMBL/GenBank/DDBJ whole genome shotgun (WGS) entry which is preliminary data.</text>
</comment>
<evidence type="ECO:0000313" key="1">
    <source>
        <dbReference type="EMBL" id="CAH9052676.1"/>
    </source>
</evidence>
<accession>A0A9P0YC65</accession>
<dbReference type="Proteomes" id="UP001152484">
    <property type="component" value="Unassembled WGS sequence"/>
</dbReference>
<reference evidence="1" key="1">
    <citation type="submission" date="2022-07" db="EMBL/GenBank/DDBJ databases">
        <authorList>
            <person name="Macas J."/>
            <person name="Novak P."/>
            <person name="Neumann P."/>
        </authorList>
    </citation>
    <scope>NUCLEOTIDE SEQUENCE</scope>
</reference>
<evidence type="ECO:0000313" key="2">
    <source>
        <dbReference type="Proteomes" id="UP001152484"/>
    </source>
</evidence>
<gene>
    <name evidence="1" type="ORF">CEURO_LOCUS381</name>
</gene>
<keyword evidence="2" id="KW-1185">Reference proteome</keyword>
<dbReference type="EMBL" id="CAMAPE010000002">
    <property type="protein sequence ID" value="CAH9052676.1"/>
    <property type="molecule type" value="Genomic_DNA"/>
</dbReference>
<dbReference type="AlphaFoldDB" id="A0A9P0YC65"/>
<dbReference type="InterPro" id="IPR012340">
    <property type="entry name" value="NA-bd_OB-fold"/>
</dbReference>
<name>A0A9P0YC65_CUSEU</name>
<sequence>MKLPIVWVCGKISLAGTSADNFYIGCDYCNRKVYGADGISFECLFCGQKQGTTVKRFIYNASLYDSSACIVVTVFTSDILRLFKFVGMDLDLAMDLEILNTKLHSVIIIAGVKRSKGTDDGLHKNPYSIVLVSEENPSAQSVAAADGNPSDPEAYTVVVPKRKLTFKSLNNIPPLTG</sequence>
<protein>
    <recommendedName>
        <fullName evidence="3">Replication factor A C-terminal domain-containing protein</fullName>
    </recommendedName>
</protein>
<proteinExistence type="predicted"/>
<dbReference type="OrthoDB" id="1302464at2759"/>
<dbReference type="Gene3D" id="2.40.50.140">
    <property type="entry name" value="Nucleic acid-binding proteins"/>
    <property type="match status" value="1"/>
</dbReference>
<dbReference type="SUPFAM" id="SSF50249">
    <property type="entry name" value="Nucleic acid-binding proteins"/>
    <property type="match status" value="1"/>
</dbReference>
<evidence type="ECO:0008006" key="3">
    <source>
        <dbReference type="Google" id="ProtNLM"/>
    </source>
</evidence>